<evidence type="ECO:0000256" key="4">
    <source>
        <dbReference type="ARBA" id="ARBA00022630"/>
    </source>
</evidence>
<comment type="cofactor">
    <cofactor evidence="2">
        <name>[4Fe-4S] cluster</name>
        <dbReference type="ChEBI" id="CHEBI:49883"/>
    </cofactor>
</comment>
<dbReference type="Pfam" id="PF00724">
    <property type="entry name" value="Oxidored_FMN"/>
    <property type="match status" value="1"/>
</dbReference>
<dbReference type="InterPro" id="IPR036188">
    <property type="entry name" value="FAD/NAD-bd_sf"/>
</dbReference>
<evidence type="ECO:0000256" key="5">
    <source>
        <dbReference type="ARBA" id="ARBA00022643"/>
    </source>
</evidence>
<organism evidence="10 11">
    <name type="scientific">Clostridium aceticum</name>
    <dbReference type="NCBI Taxonomy" id="84022"/>
    <lineage>
        <taxon>Bacteria</taxon>
        <taxon>Bacillati</taxon>
        <taxon>Bacillota</taxon>
        <taxon>Clostridia</taxon>
        <taxon>Eubacteriales</taxon>
        <taxon>Clostridiaceae</taxon>
        <taxon>Clostridium</taxon>
    </lineage>
</organism>
<proteinExistence type="inferred from homology"/>
<keyword evidence="7" id="KW-0560">Oxidoreductase</keyword>
<dbReference type="PATRIC" id="fig|84022.5.peg.2190"/>
<dbReference type="GO" id="GO:0010181">
    <property type="term" value="F:FMN binding"/>
    <property type="evidence" value="ECO:0007669"/>
    <property type="project" value="InterPro"/>
</dbReference>
<comment type="cofactor">
    <cofactor evidence="1">
        <name>FMN</name>
        <dbReference type="ChEBI" id="CHEBI:58210"/>
    </cofactor>
</comment>
<protein>
    <submittedName>
        <fullName evidence="10">NADH:flavin oxidoreductases, Old yellow enzyme family</fullName>
    </submittedName>
</protein>
<dbReference type="GO" id="GO:0051536">
    <property type="term" value="F:iron-sulfur cluster binding"/>
    <property type="evidence" value="ECO:0007669"/>
    <property type="project" value="UniProtKB-KW"/>
</dbReference>
<dbReference type="PANTHER" id="PTHR42917:SF2">
    <property type="entry name" value="2,4-DIENOYL-COA REDUCTASE [(2E)-ENOYL-COA-PRODUCING]"/>
    <property type="match status" value="1"/>
</dbReference>
<evidence type="ECO:0000256" key="3">
    <source>
        <dbReference type="ARBA" id="ARBA00011048"/>
    </source>
</evidence>
<keyword evidence="4" id="KW-0285">Flavoprotein</keyword>
<evidence type="ECO:0000256" key="7">
    <source>
        <dbReference type="ARBA" id="ARBA00023002"/>
    </source>
</evidence>
<dbReference type="GO" id="GO:0046872">
    <property type="term" value="F:metal ion binding"/>
    <property type="evidence" value="ECO:0007669"/>
    <property type="project" value="UniProtKB-KW"/>
</dbReference>
<dbReference type="Pfam" id="PF07992">
    <property type="entry name" value="Pyr_redox_2"/>
    <property type="match status" value="1"/>
</dbReference>
<dbReference type="Gene3D" id="3.20.20.70">
    <property type="entry name" value="Aldolase class I"/>
    <property type="match status" value="1"/>
</dbReference>
<keyword evidence="11" id="KW-1185">Reference proteome</keyword>
<comment type="similarity">
    <text evidence="3">In the N-terminal section; belongs to the NADH:flavin oxidoreductase/NADH oxidase family.</text>
</comment>
<evidence type="ECO:0000256" key="9">
    <source>
        <dbReference type="ARBA" id="ARBA00023014"/>
    </source>
</evidence>
<dbReference type="SUPFAM" id="SSF51905">
    <property type="entry name" value="FAD/NAD(P)-binding domain"/>
    <property type="match status" value="1"/>
</dbReference>
<keyword evidence="9" id="KW-0411">Iron-sulfur</keyword>
<dbReference type="CDD" id="cd02803">
    <property type="entry name" value="OYE_like_FMN_family"/>
    <property type="match status" value="1"/>
</dbReference>
<reference evidence="10 11" key="1">
    <citation type="submission" date="2014-10" db="EMBL/GenBank/DDBJ databases">
        <title>Genome sequence of Clostridium aceticum DSM 1496.</title>
        <authorList>
            <person name="Poehlein A."/>
            <person name="Schiel-Bengelsdorf B."/>
            <person name="Gottschalk G."/>
            <person name="Duerre P."/>
            <person name="Daniel R."/>
        </authorList>
    </citation>
    <scope>NUCLEOTIDE SEQUENCE [LARGE SCALE GENOMIC DNA]</scope>
    <source>
        <strain evidence="10 11">DSM 1496</strain>
    </source>
</reference>
<dbReference type="SUPFAM" id="SSF51395">
    <property type="entry name" value="FMN-linked oxidoreductases"/>
    <property type="match status" value="1"/>
</dbReference>
<dbReference type="InterPro" id="IPR001155">
    <property type="entry name" value="OxRdtase_FMN_N"/>
</dbReference>
<dbReference type="Proteomes" id="UP000035704">
    <property type="component" value="Chromosome"/>
</dbReference>
<accession>A0A0D8I6L0</accession>
<keyword evidence="8" id="KW-0408">Iron</keyword>
<name>A0A0D8I6L0_9CLOT</name>
<keyword evidence="6" id="KW-0479">Metal-binding</keyword>
<dbReference type="STRING" id="84022.CACET_c23260"/>
<dbReference type="PRINTS" id="PR00469">
    <property type="entry name" value="PNDRDTASEII"/>
</dbReference>
<dbReference type="OrthoDB" id="9772736at2"/>
<evidence type="ECO:0000256" key="8">
    <source>
        <dbReference type="ARBA" id="ARBA00023004"/>
    </source>
</evidence>
<evidence type="ECO:0000256" key="1">
    <source>
        <dbReference type="ARBA" id="ARBA00001917"/>
    </source>
</evidence>
<dbReference type="GO" id="GO:0016491">
    <property type="term" value="F:oxidoreductase activity"/>
    <property type="evidence" value="ECO:0007669"/>
    <property type="project" value="UniProtKB-KW"/>
</dbReference>
<dbReference type="InterPro" id="IPR051793">
    <property type="entry name" value="NADH:flavin_oxidoreductase"/>
</dbReference>
<sequence>MKRKFPHLSSPLKLRGITLKNRMIAAPMAFPWMPIPGHASQETAAFFELRAQGGAGAVTVSEAIVHSSTGKSKSYAEHILLDSPGVLPGLTTTARAIKRHGAIATLELSHGGKFAGEYGPCNEVLSNGTEVKEMPKEIIKEVVTAFGKGAALAKQADYDMVLVHAGHGWLLQQFLSPSNTRTDEYGGSLENRARFTIEVLDSVREAVGYNFPIELRISADEYSETGYGIEEAIEFAKLVEDKVDLLQVSTGSHSGGSFDKTHPSMFMDRGCNVKYAAEIKKHVKVPVATIGALNDPAMMEEIIATGQADVVEMGRALLADPYLPKKVYLGKDEEILHCARCFVCMSERLVSGLRICALNPIIGREYENKFALPASAPKKVLVAGGGPGGMEAAITAAKRGHEVILCEKTDSLGGALKAERGVSFKKDLYRLISTKALHMERNGVEVRLNTEVTKELVEKETPDVLVVAVGAESIVPAIPGIDHPKVVIASNLSDESIEIGQKVLILGGGLVGCEAGLHLTQEGKDVTIVEMQKDVAVDANGRHRPLLLARLKDLVKIETGQKGIKVTNEGLICADENGKETLFPADTIICSVGQLPLRNVVEELLDSAPEVFQVGDCVKPAQVTQAVFSGYYAALDI</sequence>
<dbReference type="PANTHER" id="PTHR42917">
    <property type="entry name" value="2,4-DIENOYL-COA REDUCTASE"/>
    <property type="match status" value="1"/>
</dbReference>
<gene>
    <name evidence="10" type="ORF">CACET_c23260</name>
</gene>
<dbReference type="PRINTS" id="PR00368">
    <property type="entry name" value="FADPNR"/>
</dbReference>
<dbReference type="EMBL" id="CP009687">
    <property type="protein sequence ID" value="AKL95772.1"/>
    <property type="molecule type" value="Genomic_DNA"/>
</dbReference>
<evidence type="ECO:0000256" key="2">
    <source>
        <dbReference type="ARBA" id="ARBA00001966"/>
    </source>
</evidence>
<dbReference type="RefSeq" id="WP_044826285.1">
    <property type="nucleotide sequence ID" value="NZ_CP009687.1"/>
</dbReference>
<dbReference type="Gene3D" id="3.50.50.60">
    <property type="entry name" value="FAD/NAD(P)-binding domain"/>
    <property type="match status" value="1"/>
</dbReference>
<evidence type="ECO:0000313" key="10">
    <source>
        <dbReference type="EMBL" id="AKL95772.1"/>
    </source>
</evidence>
<keyword evidence="5" id="KW-0288">FMN</keyword>
<dbReference type="KEGG" id="cace:CACET_c23260"/>
<evidence type="ECO:0000313" key="11">
    <source>
        <dbReference type="Proteomes" id="UP000035704"/>
    </source>
</evidence>
<dbReference type="InterPro" id="IPR023753">
    <property type="entry name" value="FAD/NAD-binding_dom"/>
</dbReference>
<dbReference type="AlphaFoldDB" id="A0A0D8I6L0"/>
<evidence type="ECO:0000256" key="6">
    <source>
        <dbReference type="ARBA" id="ARBA00022723"/>
    </source>
</evidence>
<dbReference type="Gene3D" id="3.40.50.720">
    <property type="entry name" value="NAD(P)-binding Rossmann-like Domain"/>
    <property type="match status" value="1"/>
</dbReference>
<dbReference type="InterPro" id="IPR013785">
    <property type="entry name" value="Aldolase_TIM"/>
</dbReference>